<gene>
    <name evidence="3" type="ORF">CHH61_01030</name>
</gene>
<keyword evidence="1" id="KW-0175">Coiled coil</keyword>
<dbReference type="RefSeq" id="WP_095327760.1">
    <property type="nucleotide sequence ID" value="NZ_NPBS01000004.1"/>
</dbReference>
<reference evidence="3 4" key="1">
    <citation type="submission" date="2017-07" db="EMBL/GenBank/DDBJ databases">
        <title>Isolation and whole genome analysis of endospore-forming bacteria from heroin.</title>
        <authorList>
            <person name="Kalinowski J."/>
            <person name="Ahrens B."/>
            <person name="Al-Dilaimi A."/>
            <person name="Winkler A."/>
            <person name="Wibberg D."/>
            <person name="Schleenbecker U."/>
            <person name="Ruckert C."/>
            <person name="Wolfel R."/>
            <person name="Grass G."/>
        </authorList>
    </citation>
    <scope>NUCLEOTIDE SEQUENCE [LARGE SCALE GENOMIC DNA]</scope>
    <source>
        <strain evidence="3 4">7523-2</strain>
    </source>
</reference>
<comment type="caution">
    <text evidence="3">The sequence shown here is derived from an EMBL/GenBank/DDBJ whole genome shotgun (WGS) entry which is preliminary data.</text>
</comment>
<sequence>MSNQIEIAKLHHEISEMRARLFQTEAQLERLRAAKQALVSEQATLHDHKKWGSEPELDHDAWRGQTESAHDDIRRHMQLAYTNVQDETEQLMRAIEMETSRLQTMVSSCQVVIDTKQQSLQTLKATK</sequence>
<evidence type="ECO:0000256" key="1">
    <source>
        <dbReference type="SAM" id="Coils"/>
    </source>
</evidence>
<dbReference type="Proteomes" id="UP000216133">
    <property type="component" value="Unassembled WGS sequence"/>
</dbReference>
<dbReference type="InterPro" id="IPR031681">
    <property type="entry name" value="YwqH-like"/>
</dbReference>
<evidence type="ECO:0000313" key="3">
    <source>
        <dbReference type="EMBL" id="PAF27893.1"/>
    </source>
</evidence>
<feature type="region of interest" description="Disordered" evidence="2">
    <location>
        <begin position="44"/>
        <end position="69"/>
    </location>
</feature>
<evidence type="ECO:0000313" key="4">
    <source>
        <dbReference type="Proteomes" id="UP000216133"/>
    </source>
</evidence>
<dbReference type="AlphaFoldDB" id="A0A268S5Q1"/>
<accession>A0A268S5Q1</accession>
<dbReference type="Pfam" id="PF16888">
    <property type="entry name" value="YwqH-like"/>
    <property type="match status" value="1"/>
</dbReference>
<proteinExistence type="predicted"/>
<feature type="coiled-coil region" evidence="1">
    <location>
        <begin position="7"/>
        <end position="41"/>
    </location>
</feature>
<organism evidence="3 4">
    <name type="scientific">Shouchella clausii</name>
    <name type="common">Alkalihalobacillus clausii</name>
    <dbReference type="NCBI Taxonomy" id="79880"/>
    <lineage>
        <taxon>Bacteria</taxon>
        <taxon>Bacillati</taxon>
        <taxon>Bacillota</taxon>
        <taxon>Bacilli</taxon>
        <taxon>Bacillales</taxon>
        <taxon>Bacillaceae</taxon>
        <taxon>Shouchella</taxon>
    </lineage>
</organism>
<evidence type="ECO:0000256" key="2">
    <source>
        <dbReference type="SAM" id="MobiDB-lite"/>
    </source>
</evidence>
<protein>
    <submittedName>
        <fullName evidence="3">DUF5082 domain-containing protein</fullName>
    </submittedName>
</protein>
<dbReference type="EMBL" id="NPBS01000004">
    <property type="protein sequence ID" value="PAF27893.1"/>
    <property type="molecule type" value="Genomic_DNA"/>
</dbReference>
<name>A0A268S5Q1_SHOCL</name>